<keyword evidence="9" id="KW-0472">Membrane</keyword>
<evidence type="ECO:0000256" key="2">
    <source>
        <dbReference type="ARBA" id="ARBA00006555"/>
    </source>
</evidence>
<dbReference type="InterPro" id="IPR051045">
    <property type="entry name" value="TonB-dependent_transducer"/>
</dbReference>
<sequence>MKLRYAFLLGIGVTALLTAFLFLPISFQIQEPIPVAAAKAATISLVDRIAVEHSTKETTPAREEVLKEEPSVPPIPQPENLPIQEQTESHTQTQEPMVQQVEKQAAAEQAEENTPMLIDGYYPVESVTLAPVFDRALLAARIVYPPLAKRQRKEGLVIVRLFIAESGLVERIVVEEDPGYGLAEAAIAAFTSFKTSPALYQDTPVAVTLRYPIRFTLQ</sequence>
<dbReference type="STRING" id="158189.SpiBuddy_0591"/>
<evidence type="ECO:0000313" key="13">
    <source>
        <dbReference type="Proteomes" id="UP000008466"/>
    </source>
</evidence>
<dbReference type="InterPro" id="IPR006260">
    <property type="entry name" value="TonB/TolA_C"/>
</dbReference>
<keyword evidence="7" id="KW-0653">Protein transport</keyword>
<gene>
    <name evidence="12" type="ordered locus">SpiBuddy_0591</name>
</gene>
<feature type="compositionally biased region" description="Basic and acidic residues" evidence="10">
    <location>
        <begin position="55"/>
        <end position="70"/>
    </location>
</feature>
<evidence type="ECO:0000256" key="1">
    <source>
        <dbReference type="ARBA" id="ARBA00004383"/>
    </source>
</evidence>
<comment type="similarity">
    <text evidence="2">Belongs to the TonB family.</text>
</comment>
<dbReference type="PROSITE" id="PS52015">
    <property type="entry name" value="TONB_CTD"/>
    <property type="match status" value="1"/>
</dbReference>
<dbReference type="RefSeq" id="WP_013606277.1">
    <property type="nucleotide sequence ID" value="NC_015152.1"/>
</dbReference>
<keyword evidence="5" id="KW-0997">Cell inner membrane</keyword>
<dbReference type="Pfam" id="PF03544">
    <property type="entry name" value="TonB_C"/>
    <property type="match status" value="1"/>
</dbReference>
<dbReference type="eggNOG" id="COG0810">
    <property type="taxonomic scope" value="Bacteria"/>
</dbReference>
<evidence type="ECO:0000256" key="7">
    <source>
        <dbReference type="ARBA" id="ARBA00022927"/>
    </source>
</evidence>
<keyword evidence="8" id="KW-1133">Transmembrane helix</keyword>
<comment type="subcellular location">
    <subcellularLocation>
        <location evidence="1">Cell inner membrane</location>
        <topology evidence="1">Single-pass membrane protein</topology>
        <orientation evidence="1">Periplasmic side</orientation>
    </subcellularLocation>
</comment>
<dbReference type="NCBIfam" id="TIGR01352">
    <property type="entry name" value="tonB_Cterm"/>
    <property type="match status" value="1"/>
</dbReference>
<proteinExistence type="inferred from homology"/>
<keyword evidence="6" id="KW-0812">Transmembrane</keyword>
<dbReference type="Proteomes" id="UP000008466">
    <property type="component" value="Chromosome"/>
</dbReference>
<organism evidence="12 13">
    <name type="scientific">Sphaerochaeta globosa (strain ATCC BAA-1886 / DSM 22777 / Buddy)</name>
    <name type="common">Spirochaeta sp. (strain Buddy)</name>
    <dbReference type="NCBI Taxonomy" id="158189"/>
    <lineage>
        <taxon>Bacteria</taxon>
        <taxon>Pseudomonadati</taxon>
        <taxon>Spirochaetota</taxon>
        <taxon>Spirochaetia</taxon>
        <taxon>Spirochaetales</taxon>
        <taxon>Sphaerochaetaceae</taxon>
        <taxon>Sphaerochaeta</taxon>
    </lineage>
</organism>
<accession>F0RY00</accession>
<feature type="region of interest" description="Disordered" evidence="10">
    <location>
        <begin position="55"/>
        <end position="81"/>
    </location>
</feature>
<dbReference type="Gene3D" id="3.30.1150.10">
    <property type="match status" value="1"/>
</dbReference>
<dbReference type="OrthoDB" id="360465at2"/>
<dbReference type="GO" id="GO:0031992">
    <property type="term" value="F:energy transducer activity"/>
    <property type="evidence" value="ECO:0007669"/>
    <property type="project" value="TreeGrafter"/>
</dbReference>
<dbReference type="GO" id="GO:0098797">
    <property type="term" value="C:plasma membrane protein complex"/>
    <property type="evidence" value="ECO:0007669"/>
    <property type="project" value="TreeGrafter"/>
</dbReference>
<evidence type="ECO:0000256" key="9">
    <source>
        <dbReference type="ARBA" id="ARBA00023136"/>
    </source>
</evidence>
<evidence type="ECO:0000259" key="11">
    <source>
        <dbReference type="PROSITE" id="PS52015"/>
    </source>
</evidence>
<keyword evidence="3" id="KW-0813">Transport</keyword>
<dbReference type="AlphaFoldDB" id="F0RY00"/>
<evidence type="ECO:0000256" key="5">
    <source>
        <dbReference type="ARBA" id="ARBA00022519"/>
    </source>
</evidence>
<evidence type="ECO:0000256" key="6">
    <source>
        <dbReference type="ARBA" id="ARBA00022692"/>
    </source>
</evidence>
<evidence type="ECO:0000256" key="8">
    <source>
        <dbReference type="ARBA" id="ARBA00022989"/>
    </source>
</evidence>
<dbReference type="PANTHER" id="PTHR33446">
    <property type="entry name" value="PROTEIN TONB-RELATED"/>
    <property type="match status" value="1"/>
</dbReference>
<dbReference type="HOGENOM" id="CLU_1093738_0_0_12"/>
<dbReference type="PANTHER" id="PTHR33446:SF2">
    <property type="entry name" value="PROTEIN TONB"/>
    <property type="match status" value="1"/>
</dbReference>
<keyword evidence="13" id="KW-1185">Reference proteome</keyword>
<protein>
    <submittedName>
        <fullName evidence="12">TonB family protein</fullName>
    </submittedName>
</protein>
<dbReference type="EMBL" id="CP002541">
    <property type="protein sequence ID" value="ADY12424.1"/>
    <property type="molecule type" value="Genomic_DNA"/>
</dbReference>
<dbReference type="KEGG" id="sbu:SpiBuddy_0591"/>
<evidence type="ECO:0000313" key="12">
    <source>
        <dbReference type="EMBL" id="ADY12424.1"/>
    </source>
</evidence>
<reference evidence="13" key="1">
    <citation type="submission" date="2011-02" db="EMBL/GenBank/DDBJ databases">
        <title>Complete sequence of Spirochaeta sp. Buddy.</title>
        <authorList>
            <person name="Lucas S."/>
            <person name="Copeland A."/>
            <person name="Lapidus A."/>
            <person name="Cheng J.-F."/>
            <person name="Goodwin L."/>
            <person name="Pitluck S."/>
            <person name="Zeytun A."/>
            <person name="Detter J.C."/>
            <person name="Han C."/>
            <person name="Tapia R."/>
            <person name="Land M."/>
            <person name="Hauser L."/>
            <person name="Kyrpides N."/>
            <person name="Ivanova N."/>
            <person name="Mikhailova N."/>
            <person name="Pagani I."/>
            <person name="Ritalahti K.M."/>
            <person name="Loeffler F.E."/>
            <person name="Woyke T."/>
        </authorList>
    </citation>
    <scope>NUCLEOTIDE SEQUENCE [LARGE SCALE GENOMIC DNA]</scope>
    <source>
        <strain evidence="13">ATCC BAA-1886 / DSM 22777 / Buddy</strain>
    </source>
</reference>
<evidence type="ECO:0000256" key="3">
    <source>
        <dbReference type="ARBA" id="ARBA00022448"/>
    </source>
</evidence>
<dbReference type="GO" id="GO:0055085">
    <property type="term" value="P:transmembrane transport"/>
    <property type="evidence" value="ECO:0007669"/>
    <property type="project" value="InterPro"/>
</dbReference>
<dbReference type="SUPFAM" id="SSF74653">
    <property type="entry name" value="TolA/TonB C-terminal domain"/>
    <property type="match status" value="1"/>
</dbReference>
<dbReference type="InterPro" id="IPR037682">
    <property type="entry name" value="TonB_C"/>
</dbReference>
<keyword evidence="4" id="KW-1003">Cell membrane</keyword>
<feature type="domain" description="TonB C-terminal" evidence="11">
    <location>
        <begin position="129"/>
        <end position="218"/>
    </location>
</feature>
<name>F0RY00_SPHGB</name>
<evidence type="ECO:0000256" key="10">
    <source>
        <dbReference type="SAM" id="MobiDB-lite"/>
    </source>
</evidence>
<dbReference type="GO" id="GO:0015031">
    <property type="term" value="P:protein transport"/>
    <property type="evidence" value="ECO:0007669"/>
    <property type="project" value="UniProtKB-KW"/>
</dbReference>
<evidence type="ECO:0000256" key="4">
    <source>
        <dbReference type="ARBA" id="ARBA00022475"/>
    </source>
</evidence>